<keyword evidence="2" id="KW-1133">Transmembrane helix</keyword>
<gene>
    <name evidence="3" type="ORF">PV05_07575</name>
</gene>
<dbReference type="EMBL" id="KN847320">
    <property type="protein sequence ID" value="KIW55282.1"/>
    <property type="molecule type" value="Genomic_DNA"/>
</dbReference>
<feature type="region of interest" description="Disordered" evidence="1">
    <location>
        <begin position="85"/>
        <end position="144"/>
    </location>
</feature>
<accession>A0A0D2CYQ7</accession>
<keyword evidence="2" id="KW-0472">Membrane</keyword>
<evidence type="ECO:0000256" key="2">
    <source>
        <dbReference type="SAM" id="Phobius"/>
    </source>
</evidence>
<feature type="transmembrane region" description="Helical" evidence="2">
    <location>
        <begin position="12"/>
        <end position="30"/>
    </location>
</feature>
<reference evidence="3 4" key="1">
    <citation type="submission" date="2015-01" db="EMBL/GenBank/DDBJ databases">
        <title>The Genome Sequence of Exophiala xenobiotica CBS118157.</title>
        <authorList>
            <consortium name="The Broad Institute Genomics Platform"/>
            <person name="Cuomo C."/>
            <person name="de Hoog S."/>
            <person name="Gorbushina A."/>
            <person name="Stielow B."/>
            <person name="Teixiera M."/>
            <person name="Abouelleil A."/>
            <person name="Chapman S.B."/>
            <person name="Priest M."/>
            <person name="Young S.K."/>
            <person name="Wortman J."/>
            <person name="Nusbaum C."/>
            <person name="Birren B."/>
        </authorList>
    </citation>
    <scope>NUCLEOTIDE SEQUENCE [LARGE SCALE GENOMIC DNA]</scope>
    <source>
        <strain evidence="3 4">CBS 118157</strain>
    </source>
</reference>
<feature type="region of interest" description="Disordered" evidence="1">
    <location>
        <begin position="41"/>
        <end position="63"/>
    </location>
</feature>
<name>A0A0D2CYQ7_9EURO</name>
<dbReference type="AlphaFoldDB" id="A0A0D2CYQ7"/>
<protein>
    <submittedName>
        <fullName evidence="3">Uncharacterized protein</fullName>
    </submittedName>
</protein>
<evidence type="ECO:0000313" key="3">
    <source>
        <dbReference type="EMBL" id="KIW55282.1"/>
    </source>
</evidence>
<dbReference type="GeneID" id="25329483"/>
<dbReference type="RefSeq" id="XP_013315866.1">
    <property type="nucleotide sequence ID" value="XM_013460412.1"/>
</dbReference>
<organism evidence="3 4">
    <name type="scientific">Exophiala xenobiotica</name>
    <dbReference type="NCBI Taxonomy" id="348802"/>
    <lineage>
        <taxon>Eukaryota</taxon>
        <taxon>Fungi</taxon>
        <taxon>Dikarya</taxon>
        <taxon>Ascomycota</taxon>
        <taxon>Pezizomycotina</taxon>
        <taxon>Eurotiomycetes</taxon>
        <taxon>Chaetothyriomycetidae</taxon>
        <taxon>Chaetothyriales</taxon>
        <taxon>Herpotrichiellaceae</taxon>
        <taxon>Exophiala</taxon>
    </lineage>
</organism>
<feature type="compositionally biased region" description="Basic and acidic residues" evidence="1">
    <location>
        <begin position="106"/>
        <end position="120"/>
    </location>
</feature>
<sequence length="144" mass="16901">MDDNDAQKIWVPITVVGSILLFVLVFGCLCNKPDAFERDPPPDLLTRRRGQPGFRMPPPSRHLPTGVPWEEIVRASERPRRPEPIYIVREPRRGRSPPPRMGRYGPRFDPEDPWFEERRPRFPGGYAGRFHPNPRIIEREPLFR</sequence>
<dbReference type="Proteomes" id="UP000054342">
    <property type="component" value="Unassembled WGS sequence"/>
</dbReference>
<dbReference type="OrthoDB" id="10509975at2759"/>
<proteinExistence type="predicted"/>
<evidence type="ECO:0000313" key="4">
    <source>
        <dbReference type="Proteomes" id="UP000054342"/>
    </source>
</evidence>
<dbReference type="HOGENOM" id="CLU_1796495_0_0_1"/>
<keyword evidence="2" id="KW-0812">Transmembrane</keyword>
<keyword evidence="4" id="KW-1185">Reference proteome</keyword>
<evidence type="ECO:0000256" key="1">
    <source>
        <dbReference type="SAM" id="MobiDB-lite"/>
    </source>
</evidence>